<protein>
    <submittedName>
        <fullName evidence="2">Uncharacterized protein</fullName>
    </submittedName>
</protein>
<sequence>MSHNSTFRHRINNLLMRLEQSEILNIWDKAGQKWSDETAIDDLKKMEDIENYHRPIELGDLTFAFYLLGIGLFFAIISFILENSLKTFALDKIKISSWSSTVKRSTIHMSSFLHVRVAIVIKSYQKLYKTVFRDKCKDYINDTSVACINQRNI</sequence>
<keyword evidence="1" id="KW-1133">Transmembrane helix</keyword>
<name>A0A8J2MKE1_COTCN</name>
<comment type="caution">
    <text evidence="2">The sequence shown here is derived from an EMBL/GenBank/DDBJ whole genome shotgun (WGS) entry which is preliminary data.</text>
</comment>
<feature type="transmembrane region" description="Helical" evidence="1">
    <location>
        <begin position="63"/>
        <end position="81"/>
    </location>
</feature>
<gene>
    <name evidence="2" type="ORF">HICCMSTLAB_LOCUS6003</name>
</gene>
<dbReference type="EMBL" id="CAJNRD030001120">
    <property type="protein sequence ID" value="CAG5092258.1"/>
    <property type="molecule type" value="Genomic_DNA"/>
</dbReference>
<keyword evidence="1" id="KW-0472">Membrane</keyword>
<accession>A0A8J2MKE1</accession>
<reference evidence="2" key="1">
    <citation type="submission" date="2021-04" db="EMBL/GenBank/DDBJ databases">
        <authorList>
            <person name="Chebbi M.A.C M."/>
        </authorList>
    </citation>
    <scope>NUCLEOTIDE SEQUENCE</scope>
</reference>
<evidence type="ECO:0000313" key="3">
    <source>
        <dbReference type="Proteomes" id="UP000786811"/>
    </source>
</evidence>
<keyword evidence="1" id="KW-0812">Transmembrane</keyword>
<dbReference type="Proteomes" id="UP000786811">
    <property type="component" value="Unassembled WGS sequence"/>
</dbReference>
<dbReference type="AlphaFoldDB" id="A0A8J2MKE1"/>
<keyword evidence="3" id="KW-1185">Reference proteome</keyword>
<evidence type="ECO:0000313" key="2">
    <source>
        <dbReference type="EMBL" id="CAG5092258.1"/>
    </source>
</evidence>
<organism evidence="2 3">
    <name type="scientific">Cotesia congregata</name>
    <name type="common">Parasitoid wasp</name>
    <name type="synonym">Apanteles congregatus</name>
    <dbReference type="NCBI Taxonomy" id="51543"/>
    <lineage>
        <taxon>Eukaryota</taxon>
        <taxon>Metazoa</taxon>
        <taxon>Ecdysozoa</taxon>
        <taxon>Arthropoda</taxon>
        <taxon>Hexapoda</taxon>
        <taxon>Insecta</taxon>
        <taxon>Pterygota</taxon>
        <taxon>Neoptera</taxon>
        <taxon>Endopterygota</taxon>
        <taxon>Hymenoptera</taxon>
        <taxon>Apocrita</taxon>
        <taxon>Ichneumonoidea</taxon>
        <taxon>Braconidae</taxon>
        <taxon>Microgastrinae</taxon>
        <taxon>Cotesia</taxon>
    </lineage>
</organism>
<proteinExistence type="predicted"/>
<evidence type="ECO:0000256" key="1">
    <source>
        <dbReference type="SAM" id="Phobius"/>
    </source>
</evidence>